<comment type="subcellular location">
    <subcellularLocation>
        <location evidence="2">Mitochondrion</location>
    </subcellularLocation>
</comment>
<evidence type="ECO:0000313" key="11">
    <source>
        <dbReference type="Proteomes" id="UP000695022"/>
    </source>
</evidence>
<gene>
    <name evidence="12" type="primary">LOC106820795</name>
</gene>
<dbReference type="PANTHER" id="PTHR11748">
    <property type="entry name" value="D-LACTATE DEHYDROGENASE"/>
    <property type="match status" value="1"/>
</dbReference>
<name>A0ABM1F8T0_PRICU</name>
<sequence length="474" mass="51153">MSGNLSAIQHSQVTAEIVNQLAFILGSEHVSTSPSAREHHGHDESFHKCAPPAVVVWPTRVELVSEVIKVCNEHVIPVIPFGTGTGFEGGVTAVKGGVCMDLTKMDQILDVRAEDFTVTVQPGVQRSTLNNYLHDTGLWFPVDPGADASLCGMAATSASGTNAVRYGTMRENVANLQVVLADGRIIHTSGKGRSTKKTSAGYNLTNLFVGSEGTLGVITQATLRLYGRPETTASAVCSFPDVQSAVDTTVQTLQCGIPMARIEFLDEAMIDACNKYSHLSYTVTPTLFLEFQGGEKAVNENVQAVLEIAQMNGGSDFQWAKKLEERNHLWKARHDCWYASKSLIPGSSAYSTDACVPITSLPECIIAAKEDIETAGVKGPIVGHVGDGNFHIFLITDPDDPNSEKNIRWVAERVAKRALSVGGTCTGEHGVGLGKQKLLLEEIGEEGVRLQWQLKRMLDPNYIMNPGKVLPQLP</sequence>
<dbReference type="RefSeq" id="XP_014680851.1">
    <property type="nucleotide sequence ID" value="XM_014825365.1"/>
</dbReference>
<dbReference type="Gene3D" id="1.10.45.10">
    <property type="entry name" value="Vanillyl-alcohol Oxidase, Chain A, domain 4"/>
    <property type="match status" value="1"/>
</dbReference>
<dbReference type="Proteomes" id="UP000695022">
    <property type="component" value="Unplaced"/>
</dbReference>
<dbReference type="PANTHER" id="PTHR11748:SF111">
    <property type="entry name" value="D-LACTATE DEHYDROGENASE, MITOCHONDRIAL-RELATED"/>
    <property type="match status" value="1"/>
</dbReference>
<evidence type="ECO:0000256" key="9">
    <source>
        <dbReference type="ARBA" id="ARBA00038897"/>
    </source>
</evidence>
<evidence type="ECO:0000256" key="2">
    <source>
        <dbReference type="ARBA" id="ARBA00004173"/>
    </source>
</evidence>
<accession>A0ABM1F8T0</accession>
<dbReference type="InterPro" id="IPR016169">
    <property type="entry name" value="FAD-bd_PCMH_sub2"/>
</dbReference>
<dbReference type="Gene3D" id="3.30.70.2740">
    <property type="match status" value="1"/>
</dbReference>
<dbReference type="InterPro" id="IPR006094">
    <property type="entry name" value="Oxid_FAD_bind_N"/>
</dbReference>
<evidence type="ECO:0000256" key="6">
    <source>
        <dbReference type="ARBA" id="ARBA00022946"/>
    </source>
</evidence>
<reference evidence="12" key="1">
    <citation type="submission" date="2025-08" db="UniProtKB">
        <authorList>
            <consortium name="RefSeq"/>
        </authorList>
    </citation>
    <scope>IDENTIFICATION</scope>
</reference>
<dbReference type="EC" id="1.1.2.4" evidence="9"/>
<keyword evidence="8" id="KW-0496">Mitochondrion</keyword>
<dbReference type="Gene3D" id="3.30.465.10">
    <property type="match status" value="1"/>
</dbReference>
<dbReference type="InterPro" id="IPR016171">
    <property type="entry name" value="Vanillyl_alc_oxidase_C-sub2"/>
</dbReference>
<organism evidence="11 12">
    <name type="scientific">Priapulus caudatus</name>
    <name type="common">Priapulid worm</name>
    <dbReference type="NCBI Taxonomy" id="37621"/>
    <lineage>
        <taxon>Eukaryota</taxon>
        <taxon>Metazoa</taxon>
        <taxon>Ecdysozoa</taxon>
        <taxon>Scalidophora</taxon>
        <taxon>Priapulida</taxon>
        <taxon>Priapulimorpha</taxon>
        <taxon>Priapulimorphida</taxon>
        <taxon>Priapulidae</taxon>
        <taxon>Priapulus</taxon>
    </lineage>
</organism>
<dbReference type="GeneID" id="106820795"/>
<keyword evidence="5" id="KW-0274">FAD</keyword>
<dbReference type="PROSITE" id="PS51387">
    <property type="entry name" value="FAD_PCMH"/>
    <property type="match status" value="1"/>
</dbReference>
<comment type="similarity">
    <text evidence="3">Belongs to the FAD-binding oxidoreductase/transferase type 4 family.</text>
</comment>
<dbReference type="InterPro" id="IPR036318">
    <property type="entry name" value="FAD-bd_PCMH-like_sf"/>
</dbReference>
<dbReference type="Pfam" id="PF01565">
    <property type="entry name" value="FAD_binding_4"/>
    <property type="match status" value="1"/>
</dbReference>
<evidence type="ECO:0000256" key="3">
    <source>
        <dbReference type="ARBA" id="ARBA00008000"/>
    </source>
</evidence>
<evidence type="ECO:0000256" key="1">
    <source>
        <dbReference type="ARBA" id="ARBA00001974"/>
    </source>
</evidence>
<protein>
    <recommendedName>
        <fullName evidence="9">D-lactate dehydrogenase (cytochrome)</fullName>
        <ecNumber evidence="9">1.1.2.4</ecNumber>
    </recommendedName>
</protein>
<evidence type="ECO:0000256" key="8">
    <source>
        <dbReference type="ARBA" id="ARBA00023128"/>
    </source>
</evidence>
<dbReference type="Pfam" id="PF02913">
    <property type="entry name" value="FAD-oxidase_C"/>
    <property type="match status" value="1"/>
</dbReference>
<proteinExistence type="inferred from homology"/>
<comment type="cofactor">
    <cofactor evidence="1">
        <name>FAD</name>
        <dbReference type="ChEBI" id="CHEBI:57692"/>
    </cofactor>
</comment>
<evidence type="ECO:0000256" key="4">
    <source>
        <dbReference type="ARBA" id="ARBA00022630"/>
    </source>
</evidence>
<evidence type="ECO:0000256" key="5">
    <source>
        <dbReference type="ARBA" id="ARBA00022827"/>
    </source>
</evidence>
<dbReference type="InterPro" id="IPR016164">
    <property type="entry name" value="FAD-linked_Oxase-like_C"/>
</dbReference>
<dbReference type="InterPro" id="IPR004113">
    <property type="entry name" value="FAD-bd_oxidored_4_C"/>
</dbReference>
<keyword evidence="11" id="KW-1185">Reference proteome</keyword>
<evidence type="ECO:0000259" key="10">
    <source>
        <dbReference type="PROSITE" id="PS51387"/>
    </source>
</evidence>
<keyword evidence="6" id="KW-0809">Transit peptide</keyword>
<evidence type="ECO:0000256" key="7">
    <source>
        <dbReference type="ARBA" id="ARBA00023002"/>
    </source>
</evidence>
<dbReference type="InterPro" id="IPR016166">
    <property type="entry name" value="FAD-bd_PCMH"/>
</dbReference>
<dbReference type="SUPFAM" id="SSF56176">
    <property type="entry name" value="FAD-binding/transporter-associated domain-like"/>
    <property type="match status" value="1"/>
</dbReference>
<keyword evidence="7" id="KW-0560">Oxidoreductase</keyword>
<feature type="domain" description="FAD-binding PCMH-type" evidence="10">
    <location>
        <begin position="47"/>
        <end position="228"/>
    </location>
</feature>
<evidence type="ECO:0000313" key="12">
    <source>
        <dbReference type="RefSeq" id="XP_014680851.1"/>
    </source>
</evidence>
<dbReference type="SUPFAM" id="SSF55103">
    <property type="entry name" value="FAD-linked oxidases, C-terminal domain"/>
    <property type="match status" value="1"/>
</dbReference>
<keyword evidence="4" id="KW-0285">Flavoprotein</keyword>